<evidence type="ECO:0000256" key="1">
    <source>
        <dbReference type="SAM" id="Phobius"/>
    </source>
</evidence>
<feature type="transmembrane region" description="Helical" evidence="1">
    <location>
        <begin position="181"/>
        <end position="202"/>
    </location>
</feature>
<comment type="caution">
    <text evidence="2">The sequence shown here is derived from an EMBL/GenBank/DDBJ whole genome shotgun (WGS) entry which is preliminary data.</text>
</comment>
<keyword evidence="1" id="KW-0472">Membrane</keyword>
<reference evidence="3" key="1">
    <citation type="submission" date="2015-08" db="EMBL/GenBank/DDBJ databases">
        <title>Genome sequencing project for genomic taxonomy and phylogenomics of Bacillus-like bacteria.</title>
        <authorList>
            <person name="Liu B."/>
            <person name="Wang J."/>
            <person name="Zhu Y."/>
            <person name="Liu G."/>
            <person name="Chen Q."/>
            <person name="Chen Z."/>
            <person name="Lan J."/>
            <person name="Che J."/>
            <person name="Ge C."/>
            <person name="Shi H."/>
            <person name="Pan Z."/>
            <person name="Liu X."/>
        </authorList>
    </citation>
    <scope>NUCLEOTIDE SEQUENCE [LARGE SCALE GENOMIC DNA]</scope>
    <source>
        <strain evidence="3">FJAT-22460</strain>
    </source>
</reference>
<accession>A0A0M1P7T4</accession>
<keyword evidence="3" id="KW-1185">Reference proteome</keyword>
<keyword evidence="1" id="KW-0812">Transmembrane</keyword>
<organism evidence="2 3">
    <name type="scientific">Paenibacillus solani</name>
    <dbReference type="NCBI Taxonomy" id="1705565"/>
    <lineage>
        <taxon>Bacteria</taxon>
        <taxon>Bacillati</taxon>
        <taxon>Bacillota</taxon>
        <taxon>Bacilli</taxon>
        <taxon>Bacillales</taxon>
        <taxon>Paenibacillaceae</taxon>
        <taxon>Paenibacillus</taxon>
    </lineage>
</organism>
<keyword evidence="1" id="KW-1133">Transmembrane helix</keyword>
<feature type="transmembrane region" description="Helical" evidence="1">
    <location>
        <begin position="32"/>
        <end position="54"/>
    </location>
</feature>
<dbReference type="AlphaFoldDB" id="A0A0M1P7T4"/>
<sequence>MMELLLEFYKKKVISYQLVFRFMKIKYRLMKYSFLIFIISILPMIYGLTLGLAWEKSRTLSIGFIIFFVFMLCVLKFMDSLVNKRAKIIVKEKYSIDPNGLSWRTEKFEEKQLNLIRDYLISTSLYKEDKIKLLIEILEKDIEKRKLLPLINPGIFISLSVPIWIQYLVFKYRSIETEGEATLMLLCGTFLVLLIIILVNIIKRFSSEIKEVIFVDDNVYKKELLEKLEDILLVYKGD</sequence>
<protein>
    <submittedName>
        <fullName evidence="2">Uncharacterized protein</fullName>
    </submittedName>
</protein>
<name>A0A0M1P7T4_9BACL</name>
<proteinExistence type="predicted"/>
<dbReference type="OrthoDB" id="2575356at2"/>
<dbReference type="RefSeq" id="WP_054403304.1">
    <property type="nucleotide sequence ID" value="NZ_LIUT01000001.1"/>
</dbReference>
<dbReference type="PATRIC" id="fig|1705565.3.peg.5137"/>
<dbReference type="EMBL" id="LIUT01000001">
    <property type="protein sequence ID" value="KOR90365.1"/>
    <property type="molecule type" value="Genomic_DNA"/>
</dbReference>
<dbReference type="Proteomes" id="UP000036932">
    <property type="component" value="Unassembled WGS sequence"/>
</dbReference>
<feature type="transmembrane region" description="Helical" evidence="1">
    <location>
        <begin position="60"/>
        <end position="78"/>
    </location>
</feature>
<evidence type="ECO:0000313" key="3">
    <source>
        <dbReference type="Proteomes" id="UP000036932"/>
    </source>
</evidence>
<gene>
    <name evidence="2" type="ORF">AM231_15365</name>
</gene>
<evidence type="ECO:0000313" key="2">
    <source>
        <dbReference type="EMBL" id="KOR90365.1"/>
    </source>
</evidence>
<feature type="transmembrane region" description="Helical" evidence="1">
    <location>
        <begin position="147"/>
        <end position="169"/>
    </location>
</feature>